<evidence type="ECO:0000313" key="3">
    <source>
        <dbReference type="Proteomes" id="UP000017184"/>
    </source>
</evidence>
<organism evidence="2 3">
    <name type="scientific">Candidatus Symbiobacter mobilis CR</name>
    <dbReference type="NCBI Taxonomy" id="946483"/>
    <lineage>
        <taxon>Bacteria</taxon>
        <taxon>Pseudomonadati</taxon>
        <taxon>Pseudomonadota</taxon>
        <taxon>Betaproteobacteria</taxon>
        <taxon>Burkholderiales</taxon>
        <taxon>Comamonadaceae</taxon>
    </lineage>
</organism>
<feature type="chain" id="PRO_5004663028" evidence="1">
    <location>
        <begin position="25"/>
        <end position="280"/>
    </location>
</feature>
<feature type="signal peptide" evidence="1">
    <location>
        <begin position="1"/>
        <end position="24"/>
    </location>
</feature>
<dbReference type="PANTHER" id="PTHR30024">
    <property type="entry name" value="ALIPHATIC SULFONATES-BINDING PROTEIN-RELATED"/>
    <property type="match status" value="1"/>
</dbReference>
<evidence type="ECO:0000256" key="1">
    <source>
        <dbReference type="SAM" id="SignalP"/>
    </source>
</evidence>
<dbReference type="Gene3D" id="3.40.190.10">
    <property type="entry name" value="Periplasmic binding protein-like II"/>
    <property type="match status" value="2"/>
</dbReference>
<proteinExistence type="predicted"/>
<dbReference type="Proteomes" id="UP000017184">
    <property type="component" value="Chromosome"/>
</dbReference>
<dbReference type="EMBL" id="CP004885">
    <property type="protein sequence ID" value="AGX87564.1"/>
    <property type="molecule type" value="Genomic_DNA"/>
</dbReference>
<protein>
    <submittedName>
        <fullName evidence="2">ABC-type transporter component</fullName>
    </submittedName>
</protein>
<dbReference type="PANTHER" id="PTHR30024:SF17">
    <property type="entry name" value="SOLUTE-BINDING PROTEIN FAMILY 3_N-TERMINAL DOMAIN-CONTAINING PROTEIN"/>
    <property type="match status" value="1"/>
</dbReference>
<accession>U5NBL0</accession>
<dbReference type="eggNOG" id="COG3221">
    <property type="taxonomic scope" value="Bacteria"/>
</dbReference>
<evidence type="ECO:0000313" key="2">
    <source>
        <dbReference type="EMBL" id="AGX87564.1"/>
    </source>
</evidence>
<keyword evidence="3" id="KW-1185">Reference proteome</keyword>
<dbReference type="AlphaFoldDB" id="U5NBL0"/>
<dbReference type="RefSeq" id="WP_022773135.1">
    <property type="nucleotide sequence ID" value="NC_022576.1"/>
</dbReference>
<dbReference type="HOGENOM" id="CLU_051472_7_1_4"/>
<gene>
    <name evidence="2" type="ORF">Cenrod_1478</name>
</gene>
<name>U5NBL0_9BURK</name>
<reference evidence="2 3" key="1">
    <citation type="journal article" date="2013" name="Genome Biol.">
        <title>Genomic analysis reveals key aspects of prokaryotic symbiosis in the phototrophic consortium "Chlorochromatium aggregatum".</title>
        <authorList>
            <person name="Liu Z."/>
            <person name="Muller J."/>
            <person name="Li T."/>
            <person name="Alvey R.M."/>
            <person name="Vogl K."/>
            <person name="Frigaard N.U."/>
            <person name="Rockwell N.C."/>
            <person name="Boyd E.S."/>
            <person name="Tomsho L.P."/>
            <person name="Schuster S.C."/>
            <person name="Henke P."/>
            <person name="Rohde M."/>
            <person name="Overmann J."/>
            <person name="Bryant D.A."/>
        </authorList>
    </citation>
    <scope>NUCLEOTIDE SEQUENCE [LARGE SCALE GENOMIC DNA]</scope>
    <source>
        <strain evidence="2">CR</strain>
    </source>
</reference>
<dbReference type="KEGG" id="cbx:Cenrod_1478"/>
<keyword evidence="1" id="KW-0732">Signal</keyword>
<sequence length="280" mass="31202">MQCSVSVLRWLCLGVFWAASLALAQPSQPFQPPQPFRVGVAPHSSARAILEMYQPLRKYLEQALGQPVEIVTATDFGEFARRMLKQDYDIAITTGHQARLAQTDAQYIPLLTYAAEFRAVTVVANDDAVKAVADLRGKPVLGLSPASLVTLWGEHWLRVNEVAVDLRYISASDSVARLVLEGQAVAGFLSMANYQSLPRAMQARLRFLVVGEPMAGRVYMLNHRNTKRAEEIRQALEGFAQTPAARDYFAKYKLEGYRPLRSGELEAMDLYTAAVRQSLR</sequence>
<dbReference type="PATRIC" id="fig|946483.4.peg.1494"/>
<dbReference type="OrthoDB" id="9179880at2"/>
<dbReference type="STRING" id="946483.Cenrod_1478"/>
<dbReference type="Pfam" id="PF12974">
    <property type="entry name" value="Phosphonate-bd"/>
    <property type="match status" value="1"/>
</dbReference>
<dbReference type="SUPFAM" id="SSF53850">
    <property type="entry name" value="Periplasmic binding protein-like II"/>
    <property type="match status" value="1"/>
</dbReference>